<comment type="caution">
    <text evidence="1">The sequence shown here is derived from an EMBL/GenBank/DDBJ whole genome shotgun (WGS) entry which is preliminary data.</text>
</comment>
<dbReference type="Proteomes" id="UP000186804">
    <property type="component" value="Unassembled WGS sequence"/>
</dbReference>
<dbReference type="VEuPathDB" id="CryptoDB:cand_027270"/>
<dbReference type="OrthoDB" id="344344at2759"/>
<reference evidence="1 2" key="1">
    <citation type="submission" date="2016-10" db="EMBL/GenBank/DDBJ databases">
        <title>Reductive evolution of mitochondrial metabolism and differential evolution of invasion-related proteins in Cryptosporidium.</title>
        <authorList>
            <person name="Liu S."/>
            <person name="Roellig D.M."/>
            <person name="Guo Y."/>
            <person name="Li N."/>
            <person name="Frace M.A."/>
            <person name="Tang K."/>
            <person name="Zhang L."/>
            <person name="Feng Y."/>
            <person name="Xiao L."/>
        </authorList>
    </citation>
    <scope>NUCLEOTIDE SEQUENCE [LARGE SCALE GENOMIC DNA]</scope>
    <source>
        <strain evidence="1">30847</strain>
    </source>
</reference>
<sequence length="648" mass="73698">MIQGLSRNSGNNEVNLSNTLCSEIPNQYKKFAFYFTELAREYLEVIYSKDFLLDYVCHELIKSKLDMDLFQEGIIGKFNSDRDKAYVGALIYLSSTVSTLETNNVIPTNKNLLKRDISYFGVCRKCNIYDFYLVLHMLKSVEDDKDIIKVLTLDNLCKLFSKSHGFSNRVGTIRNALRASQLFDNNSFNNVCSRVENGLKSGMEVLLKVYPQAYLSSIGKDYLTNYSHIKEEGLPLGMILDITGDKPDRITSIRRDIGSKFPIPGVPGPPIGPTGKLSHFSMSPSISGLTRTKIVNLTSQDTIGRPWDLPDKFKGRRFEKSLKELYGSRGYESQFLYESGKKPPVKIIYYEKPSEREYRYQQFIKKLKEENKKQREEKKGKLLKSSGYKDLKLTFDDIEEDILETEPSPIPTPEEEKEKESLVFDKKFHAPANKLKSNIYNFNRKYSRNLIGKDYFKPRIPFEEDSSINIEEATIGLPDEEYSEKSPQTSSEGIKFDESLIKEVITSKESSTPLTIEKATKDINLKCSELTRSQRKRALGLFNLLMFLNGGNSLGWFITPFCRAVYFAESGVISGSKVKLDIKKVASSCFSVLQSTKFILGDPILEKTAQQVCFVYYKKKVSTIIQEYSTGITLSQGSSSDTPTSKLD</sequence>
<dbReference type="RefSeq" id="XP_067068552.1">
    <property type="nucleotide sequence ID" value="XM_067212955.1"/>
</dbReference>
<evidence type="ECO:0000313" key="1">
    <source>
        <dbReference type="EMBL" id="OII76706.1"/>
    </source>
</evidence>
<evidence type="ECO:0000313" key="2">
    <source>
        <dbReference type="Proteomes" id="UP000186804"/>
    </source>
</evidence>
<protein>
    <submittedName>
        <fullName evidence="1">Uncharacterized protein</fullName>
    </submittedName>
</protein>
<dbReference type="GeneID" id="92366911"/>
<gene>
    <name evidence="1" type="ORF">cand_027270</name>
</gene>
<dbReference type="EMBL" id="LRBS01000052">
    <property type="protein sequence ID" value="OII76706.1"/>
    <property type="molecule type" value="Genomic_DNA"/>
</dbReference>
<proteinExistence type="predicted"/>
<organism evidence="1 2">
    <name type="scientific">Cryptosporidium andersoni</name>
    <dbReference type="NCBI Taxonomy" id="117008"/>
    <lineage>
        <taxon>Eukaryota</taxon>
        <taxon>Sar</taxon>
        <taxon>Alveolata</taxon>
        <taxon>Apicomplexa</taxon>
        <taxon>Conoidasida</taxon>
        <taxon>Coccidia</taxon>
        <taxon>Eucoccidiorida</taxon>
        <taxon>Eimeriorina</taxon>
        <taxon>Cryptosporidiidae</taxon>
        <taxon>Cryptosporidium</taxon>
    </lineage>
</organism>
<dbReference type="AlphaFoldDB" id="A0A1J4MR34"/>
<name>A0A1J4MR34_9CRYT</name>
<accession>A0A1J4MR34</accession>
<keyword evidence="2" id="KW-1185">Reference proteome</keyword>